<evidence type="ECO:0000313" key="3">
    <source>
        <dbReference type="Proteomes" id="UP000548326"/>
    </source>
</evidence>
<dbReference type="RefSeq" id="WP_183589465.1">
    <property type="nucleotide sequence ID" value="NZ_JACHCA010000017.1"/>
</dbReference>
<reference evidence="2 3" key="1">
    <citation type="submission" date="2020-08" db="EMBL/GenBank/DDBJ databases">
        <title>Genomic Encyclopedia of Type Strains, Phase IV (KMG-V): Genome sequencing to study the core and pangenomes of soil and plant-associated prokaryotes.</title>
        <authorList>
            <person name="Whitman W."/>
        </authorList>
    </citation>
    <scope>NUCLEOTIDE SEQUENCE [LARGE SCALE GENOMIC DNA]</scope>
    <source>
        <strain evidence="2 3">MP601</strain>
    </source>
</reference>
<evidence type="ECO:0000259" key="1">
    <source>
        <dbReference type="Pfam" id="PF00717"/>
    </source>
</evidence>
<evidence type="ECO:0000313" key="2">
    <source>
        <dbReference type="EMBL" id="MBB6130777.1"/>
    </source>
</evidence>
<dbReference type="CDD" id="cd06462">
    <property type="entry name" value="Peptidase_S24_S26"/>
    <property type="match status" value="1"/>
</dbReference>
<dbReference type="AlphaFoldDB" id="A0A841JIK9"/>
<accession>A0A841JIK9</accession>
<protein>
    <submittedName>
        <fullName evidence="2">Signal peptidase I</fullName>
    </submittedName>
</protein>
<dbReference type="SUPFAM" id="SSF51306">
    <property type="entry name" value="LexA/Signal peptidase"/>
    <property type="match status" value="1"/>
</dbReference>
<feature type="domain" description="Peptidase S24/S26A/S26B/S26C" evidence="1">
    <location>
        <begin position="20"/>
        <end position="105"/>
    </location>
</feature>
<name>A0A841JIK9_9SPHI</name>
<dbReference type="InterPro" id="IPR015927">
    <property type="entry name" value="Peptidase_S24_S26A/B/C"/>
</dbReference>
<dbReference type="Proteomes" id="UP000548326">
    <property type="component" value="Unassembled WGS sequence"/>
</dbReference>
<dbReference type="EMBL" id="JACHCA010000017">
    <property type="protein sequence ID" value="MBB6130777.1"/>
    <property type="molecule type" value="Genomic_DNA"/>
</dbReference>
<proteinExistence type="predicted"/>
<dbReference type="InterPro" id="IPR036286">
    <property type="entry name" value="LexA/Signal_pep-like_sf"/>
</dbReference>
<organism evidence="2 3">
    <name type="scientific">Mucilaginibacter lappiensis</name>
    <dbReference type="NCBI Taxonomy" id="354630"/>
    <lineage>
        <taxon>Bacteria</taxon>
        <taxon>Pseudomonadati</taxon>
        <taxon>Bacteroidota</taxon>
        <taxon>Sphingobacteriia</taxon>
        <taxon>Sphingobacteriales</taxon>
        <taxon>Sphingobacteriaceae</taxon>
        <taxon>Mucilaginibacter</taxon>
    </lineage>
</organism>
<comment type="caution">
    <text evidence="2">The sequence shown here is derived from an EMBL/GenBank/DDBJ whole genome shotgun (WGS) entry which is preliminary data.</text>
</comment>
<gene>
    <name evidence="2" type="ORF">HDF22_004922</name>
</gene>
<sequence length="157" mass="18231">MSSNSNQGFNRVVRINNSDFFNHLKTYLDEGKKIVFTVSGNSMYPFIKNGDKVLLKSIELDDIKKGRIVLACTNGQFFLHRIVAIHASKIILAGDGNLVQHEVVEIKEIWAIAVEVIYRNWVRNVQSPSLIFFSRVWYRIRPIRLLIFKLRSLLRIK</sequence>
<dbReference type="Gene3D" id="2.10.109.10">
    <property type="entry name" value="Umud Fragment, subunit A"/>
    <property type="match status" value="1"/>
</dbReference>
<dbReference type="Pfam" id="PF00717">
    <property type="entry name" value="Peptidase_S24"/>
    <property type="match status" value="1"/>
</dbReference>